<feature type="non-terminal residue" evidence="8">
    <location>
        <position position="524"/>
    </location>
</feature>
<dbReference type="AlphaFoldDB" id="A0A0G4HRY1"/>
<dbReference type="InterPro" id="IPR012308">
    <property type="entry name" value="DNA_ligase_ATP-dep_N"/>
</dbReference>
<dbReference type="PANTHER" id="PTHR45997">
    <property type="entry name" value="DNA LIGASE 4"/>
    <property type="match status" value="1"/>
</dbReference>
<dbReference type="GO" id="GO:0005524">
    <property type="term" value="F:ATP binding"/>
    <property type="evidence" value="ECO:0007669"/>
    <property type="project" value="UniProtKB-KW"/>
</dbReference>
<evidence type="ECO:0000256" key="3">
    <source>
        <dbReference type="ARBA" id="ARBA00022741"/>
    </source>
</evidence>
<feature type="domain" description="ATP-dependent DNA ligase family profile" evidence="7">
    <location>
        <begin position="385"/>
        <end position="519"/>
    </location>
</feature>
<dbReference type="EMBL" id="CDMZ01003629">
    <property type="protein sequence ID" value="CEM47065.1"/>
    <property type="molecule type" value="Genomic_DNA"/>
</dbReference>
<feature type="region of interest" description="Disordered" evidence="6">
    <location>
        <begin position="216"/>
        <end position="243"/>
    </location>
</feature>
<evidence type="ECO:0000259" key="7">
    <source>
        <dbReference type="PROSITE" id="PS50160"/>
    </source>
</evidence>
<dbReference type="GO" id="GO:0003677">
    <property type="term" value="F:DNA binding"/>
    <property type="evidence" value="ECO:0007669"/>
    <property type="project" value="InterPro"/>
</dbReference>
<accession>A0A0G4HRY1</accession>
<organism evidence="8">
    <name type="scientific">Chromera velia CCMP2878</name>
    <dbReference type="NCBI Taxonomy" id="1169474"/>
    <lineage>
        <taxon>Eukaryota</taxon>
        <taxon>Sar</taxon>
        <taxon>Alveolata</taxon>
        <taxon>Colpodellida</taxon>
        <taxon>Chromeraceae</taxon>
        <taxon>Chromera</taxon>
    </lineage>
</organism>
<dbReference type="GO" id="GO:0032807">
    <property type="term" value="C:DNA ligase IV complex"/>
    <property type="evidence" value="ECO:0007669"/>
    <property type="project" value="TreeGrafter"/>
</dbReference>
<dbReference type="InterPro" id="IPR029710">
    <property type="entry name" value="LIG4"/>
</dbReference>
<proteinExistence type="inferred from homology"/>
<dbReference type="SUPFAM" id="SSF56091">
    <property type="entry name" value="DNA ligase/mRNA capping enzyme, catalytic domain"/>
    <property type="match status" value="1"/>
</dbReference>
<evidence type="ECO:0000256" key="1">
    <source>
        <dbReference type="ARBA" id="ARBA00007572"/>
    </source>
</evidence>
<dbReference type="PROSITE" id="PS50160">
    <property type="entry name" value="DNA_LIGASE_A3"/>
    <property type="match status" value="1"/>
</dbReference>
<dbReference type="Pfam" id="PF04675">
    <property type="entry name" value="DNA_ligase_A_N"/>
    <property type="match status" value="1"/>
</dbReference>
<sequence length="524" mass="57813">MPNLTDSSRVKFSWLCDLMADIRAQTGATKARVFVEKCLNRFSRQCDMFPLLRLLIPAADRERTNYHVKEASLAKLFSEILAVKASDRERLKNYKDPSKQPLGKAGDFVSVLSSVLEGRLFHSGPSATVAEVNGLLDQMAAADDVDTRKSVLLQAVKKLSNKEAEEFVRICLKDLRLGIGHESILKRLHPDALKLYNMCTDLKRVCAEAAAHPEGISSVAGRGGDGEGGEGGEQAEGGGSSAADPDTLPVFFFCAMRPMLARPLEPSKRPITEALFNPNLEAEDKRYFCETKFDGERLLVHVDRRRPEGDQIAMFSRNGSNYTDLYGPSISPHILSGFRGLRGLLDGEILGWDEATQTFLPFGTVKSVAIAANANRAAGRRGEEDQKLQRHLVFVAFDLVFFQSNEMREKGEKGLDLTGTGFEQRRRLLMRALEEKPPYLRIAESTLAESTAQIEASFEAALKARDEGIVVKRGTAPYMHVGKGAAQRDGWWKMKPSEGTLGDTLDLLCVGGFVADGMRRRDAV</sequence>
<dbReference type="GO" id="GO:0006310">
    <property type="term" value="P:DNA recombination"/>
    <property type="evidence" value="ECO:0007669"/>
    <property type="project" value="InterPro"/>
</dbReference>
<dbReference type="GO" id="GO:0006303">
    <property type="term" value="P:double-strand break repair via nonhomologous end joining"/>
    <property type="evidence" value="ECO:0007669"/>
    <property type="project" value="TreeGrafter"/>
</dbReference>
<dbReference type="Gene3D" id="3.30.470.30">
    <property type="entry name" value="DNA ligase/mRNA capping enzyme"/>
    <property type="match status" value="1"/>
</dbReference>
<dbReference type="Pfam" id="PF01068">
    <property type="entry name" value="DNA_ligase_A_M"/>
    <property type="match status" value="1"/>
</dbReference>
<keyword evidence="3" id="KW-0547">Nucleotide-binding</keyword>
<evidence type="ECO:0000256" key="4">
    <source>
        <dbReference type="ARBA" id="ARBA00022840"/>
    </source>
</evidence>
<keyword evidence="4" id="KW-0067">ATP-binding</keyword>
<reference evidence="8" key="1">
    <citation type="submission" date="2014-11" db="EMBL/GenBank/DDBJ databases">
        <authorList>
            <person name="Otto D Thomas"/>
            <person name="Naeem Raeece"/>
        </authorList>
    </citation>
    <scope>NUCLEOTIDE SEQUENCE</scope>
</reference>
<protein>
    <recommendedName>
        <fullName evidence="7">ATP-dependent DNA ligase family profile domain-containing protein</fullName>
    </recommendedName>
</protein>
<evidence type="ECO:0000313" key="8">
    <source>
        <dbReference type="EMBL" id="CEM47065.1"/>
    </source>
</evidence>
<feature type="compositionally biased region" description="Gly residues" evidence="6">
    <location>
        <begin position="229"/>
        <end position="240"/>
    </location>
</feature>
<dbReference type="GO" id="GO:0003910">
    <property type="term" value="F:DNA ligase (ATP) activity"/>
    <property type="evidence" value="ECO:0007669"/>
    <property type="project" value="InterPro"/>
</dbReference>
<evidence type="ECO:0000256" key="5">
    <source>
        <dbReference type="ARBA" id="ARBA00023242"/>
    </source>
</evidence>
<dbReference type="PANTHER" id="PTHR45997:SF1">
    <property type="entry name" value="DNA LIGASE 4"/>
    <property type="match status" value="1"/>
</dbReference>
<evidence type="ECO:0000256" key="2">
    <source>
        <dbReference type="ARBA" id="ARBA00022598"/>
    </source>
</evidence>
<dbReference type="InterPro" id="IPR036599">
    <property type="entry name" value="DNA_ligase_N_sf"/>
</dbReference>
<dbReference type="InterPro" id="IPR012310">
    <property type="entry name" value="DNA_ligase_ATP-dep_cent"/>
</dbReference>
<name>A0A0G4HRY1_9ALVE</name>
<keyword evidence="2" id="KW-0436">Ligase</keyword>
<comment type="similarity">
    <text evidence="1">Belongs to the ATP-dependent DNA ligase family.</text>
</comment>
<keyword evidence="5" id="KW-0539">Nucleus</keyword>
<gene>
    <name evidence="8" type="ORF">Cvel_30784</name>
</gene>
<evidence type="ECO:0000256" key="6">
    <source>
        <dbReference type="SAM" id="MobiDB-lite"/>
    </source>
</evidence>
<dbReference type="Gene3D" id="1.10.3260.10">
    <property type="entry name" value="DNA ligase, ATP-dependent, N-terminal domain"/>
    <property type="match status" value="1"/>
</dbReference>
<dbReference type="GO" id="GO:0006297">
    <property type="term" value="P:nucleotide-excision repair, DNA gap filling"/>
    <property type="evidence" value="ECO:0007669"/>
    <property type="project" value="TreeGrafter"/>
</dbReference>